<protein>
    <submittedName>
        <fullName evidence="2">Uncharacterized protein</fullName>
    </submittedName>
</protein>
<dbReference type="AlphaFoldDB" id="A0A914DIF6"/>
<organism evidence="1 2">
    <name type="scientific">Acrobeloides nanus</name>
    <dbReference type="NCBI Taxonomy" id="290746"/>
    <lineage>
        <taxon>Eukaryota</taxon>
        <taxon>Metazoa</taxon>
        <taxon>Ecdysozoa</taxon>
        <taxon>Nematoda</taxon>
        <taxon>Chromadorea</taxon>
        <taxon>Rhabditida</taxon>
        <taxon>Tylenchina</taxon>
        <taxon>Cephalobomorpha</taxon>
        <taxon>Cephaloboidea</taxon>
        <taxon>Cephalobidae</taxon>
        <taxon>Acrobeloides</taxon>
    </lineage>
</organism>
<name>A0A914DIF6_9BILA</name>
<keyword evidence="1" id="KW-1185">Reference proteome</keyword>
<evidence type="ECO:0000313" key="2">
    <source>
        <dbReference type="WBParaSite" id="ACRNAN_scaffold2609.g8983.t1"/>
    </source>
</evidence>
<proteinExistence type="predicted"/>
<sequence length="186" mass="21428">MIEEEKSGMQYYAIMTSSKNPIYMFPLPITVLCWKRLGVQSIVILVGLESEFVNDPVYDYILNILKNIGAHIEYIHSNKIPESTISQTIRLYAPILPFASKFNPFNSIFITTDADMLTFNLSQHIPDIKRKEKLKIYNSRAYKFLTSKMVIILHKFSSMNLEKTSSKSRQLKIKAVVPIYGMPINL</sequence>
<dbReference type="Proteomes" id="UP000887540">
    <property type="component" value="Unplaced"/>
</dbReference>
<dbReference type="WBParaSite" id="ACRNAN_scaffold2609.g8983.t1">
    <property type="protein sequence ID" value="ACRNAN_scaffold2609.g8983.t1"/>
    <property type="gene ID" value="ACRNAN_scaffold2609.g8983"/>
</dbReference>
<evidence type="ECO:0000313" key="1">
    <source>
        <dbReference type="Proteomes" id="UP000887540"/>
    </source>
</evidence>
<accession>A0A914DIF6</accession>
<reference evidence="2" key="1">
    <citation type="submission" date="2022-11" db="UniProtKB">
        <authorList>
            <consortium name="WormBaseParasite"/>
        </authorList>
    </citation>
    <scope>IDENTIFICATION</scope>
</reference>